<organism evidence="1 2">
    <name type="scientific">Caerostris extrusa</name>
    <name type="common">Bark spider</name>
    <name type="synonym">Caerostris bankana</name>
    <dbReference type="NCBI Taxonomy" id="172846"/>
    <lineage>
        <taxon>Eukaryota</taxon>
        <taxon>Metazoa</taxon>
        <taxon>Ecdysozoa</taxon>
        <taxon>Arthropoda</taxon>
        <taxon>Chelicerata</taxon>
        <taxon>Arachnida</taxon>
        <taxon>Araneae</taxon>
        <taxon>Araneomorphae</taxon>
        <taxon>Entelegynae</taxon>
        <taxon>Araneoidea</taxon>
        <taxon>Araneidae</taxon>
        <taxon>Caerostris</taxon>
    </lineage>
</organism>
<gene>
    <name evidence="1" type="ORF">CEXT_78331</name>
</gene>
<proteinExistence type="predicted"/>
<sequence>MILPLPEDPRKGESSKVMQILRRAYDVALFLLWKYLTLEEEIAKFFITGLAKKIDVPRTVVRVCKSVTEQFYFIIVVVVMDAP</sequence>
<accession>A0AAV4RRK7</accession>
<reference evidence="1 2" key="1">
    <citation type="submission" date="2021-06" db="EMBL/GenBank/DDBJ databases">
        <title>Caerostris extrusa draft genome.</title>
        <authorList>
            <person name="Kono N."/>
            <person name="Arakawa K."/>
        </authorList>
    </citation>
    <scope>NUCLEOTIDE SEQUENCE [LARGE SCALE GENOMIC DNA]</scope>
</reference>
<protein>
    <submittedName>
        <fullName evidence="1">Uncharacterized protein</fullName>
    </submittedName>
</protein>
<evidence type="ECO:0000313" key="2">
    <source>
        <dbReference type="Proteomes" id="UP001054945"/>
    </source>
</evidence>
<dbReference type="EMBL" id="BPLR01008468">
    <property type="protein sequence ID" value="GIY24938.1"/>
    <property type="molecule type" value="Genomic_DNA"/>
</dbReference>
<name>A0AAV4RRK7_CAEEX</name>
<dbReference type="AlphaFoldDB" id="A0AAV4RRK7"/>
<dbReference type="Proteomes" id="UP001054945">
    <property type="component" value="Unassembled WGS sequence"/>
</dbReference>
<comment type="caution">
    <text evidence="1">The sequence shown here is derived from an EMBL/GenBank/DDBJ whole genome shotgun (WGS) entry which is preliminary data.</text>
</comment>
<keyword evidence="2" id="KW-1185">Reference proteome</keyword>
<evidence type="ECO:0000313" key="1">
    <source>
        <dbReference type="EMBL" id="GIY24938.1"/>
    </source>
</evidence>